<keyword evidence="3" id="KW-1185">Reference proteome</keyword>
<sequence>MTSFIPRLTNVVLQTSSYKLRLTNVVYVHDAPQLIVPQHFPLGLTMAHFSPFSRLPLELQDLIWETSIPRPSAVAYKARLSLQPRHRNEDGSMGSNSKNKVHLDHVKPANRGSDFRSMLSALLVTCRRSSAVAILVYNSIQPAPEIRLRGLGHPVNVSTDLVIVQDGWQDVSRAFNALSARHLEPRKTLRYVALELNADLSRGLGFNSILGFLNICEDLHAFYFVLDPDYLPALQGPWLPEEDRDWIALSRYDEPFLVRFFDAYKQAQGIQMPLFRTGNREYYELGLDYVAQAGGLEEVAEYLFLAHQYFNSSFGEDADEEDLMHRKCMFLSWRLC</sequence>
<dbReference type="OrthoDB" id="4799815at2759"/>
<gene>
    <name evidence="2" type="ORF">G6O67_006169</name>
</gene>
<evidence type="ECO:0000313" key="2">
    <source>
        <dbReference type="EMBL" id="KAF4506047.1"/>
    </source>
</evidence>
<dbReference type="Pfam" id="PF20150">
    <property type="entry name" value="2EXR"/>
    <property type="match status" value="1"/>
</dbReference>
<proteinExistence type="predicted"/>
<dbReference type="AlphaFoldDB" id="A0A8H4PK63"/>
<evidence type="ECO:0000259" key="1">
    <source>
        <dbReference type="Pfam" id="PF20150"/>
    </source>
</evidence>
<protein>
    <recommendedName>
        <fullName evidence="1">2EXR domain-containing protein</fullName>
    </recommendedName>
</protein>
<comment type="caution">
    <text evidence="2">The sequence shown here is derived from an EMBL/GenBank/DDBJ whole genome shotgun (WGS) entry which is preliminary data.</text>
</comment>
<accession>A0A8H4PK63</accession>
<feature type="domain" description="2EXR" evidence="1">
    <location>
        <begin position="49"/>
        <end position="140"/>
    </location>
</feature>
<organism evidence="2 3">
    <name type="scientific">Ophiocordyceps sinensis</name>
    <dbReference type="NCBI Taxonomy" id="72228"/>
    <lineage>
        <taxon>Eukaryota</taxon>
        <taxon>Fungi</taxon>
        <taxon>Dikarya</taxon>
        <taxon>Ascomycota</taxon>
        <taxon>Pezizomycotina</taxon>
        <taxon>Sordariomycetes</taxon>
        <taxon>Hypocreomycetidae</taxon>
        <taxon>Hypocreales</taxon>
        <taxon>Ophiocordycipitaceae</taxon>
        <taxon>Ophiocordyceps</taxon>
    </lineage>
</organism>
<dbReference type="EMBL" id="JAAVMX010000007">
    <property type="protein sequence ID" value="KAF4506047.1"/>
    <property type="molecule type" value="Genomic_DNA"/>
</dbReference>
<reference evidence="2 3" key="1">
    <citation type="journal article" date="2020" name="Genome Biol. Evol.">
        <title>A new high-quality draft genome assembly of the Chinese cordyceps Ophiocordyceps sinensis.</title>
        <authorList>
            <person name="Shu R."/>
            <person name="Zhang J."/>
            <person name="Meng Q."/>
            <person name="Zhang H."/>
            <person name="Zhou G."/>
            <person name="Li M."/>
            <person name="Wu P."/>
            <person name="Zhao Y."/>
            <person name="Chen C."/>
            <person name="Qin Q."/>
        </authorList>
    </citation>
    <scope>NUCLEOTIDE SEQUENCE [LARGE SCALE GENOMIC DNA]</scope>
    <source>
        <strain evidence="2 3">IOZ07</strain>
    </source>
</reference>
<dbReference type="Proteomes" id="UP000557566">
    <property type="component" value="Unassembled WGS sequence"/>
</dbReference>
<name>A0A8H4PK63_9HYPO</name>
<evidence type="ECO:0000313" key="3">
    <source>
        <dbReference type="Proteomes" id="UP000557566"/>
    </source>
</evidence>
<dbReference type="InterPro" id="IPR045518">
    <property type="entry name" value="2EXR"/>
</dbReference>